<protein>
    <submittedName>
        <fullName evidence="1">Uncharacterized protein</fullName>
    </submittedName>
</protein>
<gene>
    <name evidence="1" type="ordered locus">Solca_0441</name>
</gene>
<evidence type="ECO:0000313" key="2">
    <source>
        <dbReference type="Proteomes" id="UP000007590"/>
    </source>
</evidence>
<dbReference type="RefSeq" id="WP_014678802.1">
    <property type="nucleotide sequence ID" value="NC_017770.1"/>
</dbReference>
<dbReference type="HOGENOM" id="CLU_1668242_0_0_10"/>
<keyword evidence="2" id="KW-1185">Reference proteome</keyword>
<dbReference type="KEGG" id="scn:Solca_0441"/>
<reference evidence="1" key="1">
    <citation type="submission" date="2012-02" db="EMBL/GenBank/DDBJ databases">
        <title>The complete genome of Solitalea canadensis DSM 3403.</title>
        <authorList>
            <consortium name="US DOE Joint Genome Institute (JGI-PGF)"/>
            <person name="Lucas S."/>
            <person name="Copeland A."/>
            <person name="Lapidus A."/>
            <person name="Glavina del Rio T."/>
            <person name="Dalin E."/>
            <person name="Tice H."/>
            <person name="Bruce D."/>
            <person name="Goodwin L."/>
            <person name="Pitluck S."/>
            <person name="Peters L."/>
            <person name="Ovchinnikova G."/>
            <person name="Lu M."/>
            <person name="Kyrpides N."/>
            <person name="Mavromatis K."/>
            <person name="Ivanova N."/>
            <person name="Brettin T."/>
            <person name="Detter J.C."/>
            <person name="Han C."/>
            <person name="Larimer F."/>
            <person name="Land M."/>
            <person name="Hauser L."/>
            <person name="Markowitz V."/>
            <person name="Cheng J.-F."/>
            <person name="Hugenholtz P."/>
            <person name="Woyke T."/>
            <person name="Wu D."/>
            <person name="Spring S."/>
            <person name="Schroeder M."/>
            <person name="Kopitz M."/>
            <person name="Brambilla E."/>
            <person name="Klenk H.-P."/>
            <person name="Eisen J.A."/>
        </authorList>
    </citation>
    <scope>NUCLEOTIDE SEQUENCE</scope>
    <source>
        <strain evidence="1">DSM 3403</strain>
    </source>
</reference>
<organism evidence="1 2">
    <name type="scientific">Solitalea canadensis (strain ATCC 29591 / DSM 3403 / JCM 21819 / LMG 8368 / NBRC 15130 / NCIMB 12057 / USAM 9D)</name>
    <name type="common">Flexibacter canadensis</name>
    <dbReference type="NCBI Taxonomy" id="929556"/>
    <lineage>
        <taxon>Bacteria</taxon>
        <taxon>Pseudomonadati</taxon>
        <taxon>Bacteroidota</taxon>
        <taxon>Sphingobacteriia</taxon>
        <taxon>Sphingobacteriales</taxon>
        <taxon>Sphingobacteriaceae</taxon>
        <taxon>Solitalea</taxon>
    </lineage>
</organism>
<evidence type="ECO:0000313" key="1">
    <source>
        <dbReference type="EMBL" id="AFD05574.1"/>
    </source>
</evidence>
<sequence length="158" mass="18130">MRKHILYLLPLITTMLFMMIACNSTQLAVSGPVADGWQDSIANNTSIIKIITHLDNKSLRRTALELCEKHRILLDVESSSSQHWYTLAKVKPLERLSMQFQDSVMLLSAEKQLYGLNGNYWDKLRLNTSEWHLSIKQIELLMKGFPKGKIVYNKPVGN</sequence>
<accession>H8KT03</accession>
<dbReference type="PROSITE" id="PS51257">
    <property type="entry name" value="PROKAR_LIPOPROTEIN"/>
    <property type="match status" value="1"/>
</dbReference>
<proteinExistence type="predicted"/>
<dbReference type="Proteomes" id="UP000007590">
    <property type="component" value="Chromosome"/>
</dbReference>
<dbReference type="AlphaFoldDB" id="H8KT03"/>
<name>H8KT03_SOLCM</name>
<dbReference type="EMBL" id="CP003349">
    <property type="protein sequence ID" value="AFD05574.1"/>
    <property type="molecule type" value="Genomic_DNA"/>
</dbReference>